<evidence type="ECO:0000256" key="1">
    <source>
        <dbReference type="SAM" id="MobiDB-lite"/>
    </source>
</evidence>
<evidence type="ECO:0000313" key="2">
    <source>
        <dbReference type="EMBL" id="MBL7625637.1"/>
    </source>
</evidence>
<protein>
    <submittedName>
        <fullName evidence="2">Uncharacterized protein</fullName>
    </submittedName>
</protein>
<dbReference type="Proteomes" id="UP000604475">
    <property type="component" value="Unassembled WGS sequence"/>
</dbReference>
<dbReference type="RefSeq" id="WP_203007084.1">
    <property type="nucleotide sequence ID" value="NZ_JADWYU010000065.1"/>
</dbReference>
<sequence>MTTIPASDQPRPVPALRGLPAVMTEPPYDDGPSPTAQAARRPALPGIRRGPGTGGSARSRGGRHGVAAGRGPGDVRLPAPPSPDGALPRDPFRATADDAPALTTKKITMAPQATHQTGRRAPTRSQPRIRDSRFREIPGPAATIVVRAIVEMLAGVRPVSHLTGWTTPRLQGALERVGGQYPGRGSVRSIRIGEPRPGVAEIAAVVNRGDRVAAIALRMEYTGGRWQVTALQIG</sequence>
<comment type="caution">
    <text evidence="2">The sequence shown here is derived from an EMBL/GenBank/DDBJ whole genome shotgun (WGS) entry which is preliminary data.</text>
</comment>
<dbReference type="EMBL" id="JAEACQ010000011">
    <property type="protein sequence ID" value="MBL7625637.1"/>
    <property type="molecule type" value="Genomic_DNA"/>
</dbReference>
<accession>A0A937ULC1</accession>
<keyword evidence="3" id="KW-1185">Reference proteome</keyword>
<reference evidence="2" key="1">
    <citation type="submission" date="2020-12" db="EMBL/GenBank/DDBJ databases">
        <title>Genomic characterization of non-nitrogen-fixing Frankia strains.</title>
        <authorList>
            <person name="Carlos-Shanley C."/>
            <person name="Guerra T."/>
            <person name="Hahn D."/>
        </authorList>
    </citation>
    <scope>NUCLEOTIDE SEQUENCE</scope>
    <source>
        <strain evidence="2">CN6</strain>
    </source>
</reference>
<feature type="region of interest" description="Disordered" evidence="1">
    <location>
        <begin position="1"/>
        <end position="131"/>
    </location>
</feature>
<name>A0A937ULC1_9ACTN</name>
<gene>
    <name evidence="2" type="ORF">I7412_00260</name>
</gene>
<dbReference type="AlphaFoldDB" id="A0A937ULC1"/>
<proteinExistence type="predicted"/>
<evidence type="ECO:0000313" key="3">
    <source>
        <dbReference type="Proteomes" id="UP000604475"/>
    </source>
</evidence>
<organism evidence="2 3">
    <name type="scientific">Frankia nepalensis</name>
    <dbReference type="NCBI Taxonomy" id="1836974"/>
    <lineage>
        <taxon>Bacteria</taxon>
        <taxon>Bacillati</taxon>
        <taxon>Actinomycetota</taxon>
        <taxon>Actinomycetes</taxon>
        <taxon>Frankiales</taxon>
        <taxon>Frankiaceae</taxon>
        <taxon>Frankia</taxon>
    </lineage>
</organism>
<dbReference type="Pfam" id="PF20060">
    <property type="entry name" value="DUF6459"/>
    <property type="match status" value="1"/>
</dbReference>
<dbReference type="InterPro" id="IPR045596">
    <property type="entry name" value="DUF6459"/>
</dbReference>